<protein>
    <submittedName>
        <fullName evidence="1">Uncharacterized protein</fullName>
    </submittedName>
</protein>
<organism evidence="1 2">
    <name type="scientific">Gossypium barbadense</name>
    <name type="common">Sea Island cotton</name>
    <name type="synonym">Hibiscus barbadensis</name>
    <dbReference type="NCBI Taxonomy" id="3634"/>
    <lineage>
        <taxon>Eukaryota</taxon>
        <taxon>Viridiplantae</taxon>
        <taxon>Streptophyta</taxon>
        <taxon>Embryophyta</taxon>
        <taxon>Tracheophyta</taxon>
        <taxon>Spermatophyta</taxon>
        <taxon>Magnoliopsida</taxon>
        <taxon>eudicotyledons</taxon>
        <taxon>Gunneridae</taxon>
        <taxon>Pentapetalae</taxon>
        <taxon>rosids</taxon>
        <taxon>malvids</taxon>
        <taxon>Malvales</taxon>
        <taxon>Malvaceae</taxon>
        <taxon>Malvoideae</taxon>
        <taxon>Gossypium</taxon>
    </lineage>
</organism>
<dbReference type="Proteomes" id="UP000239757">
    <property type="component" value="Unassembled WGS sequence"/>
</dbReference>
<sequence>MNPNLQGVEGKQETTITCVAKAMIPLGNRELICKMRNFNPPRTQTPFHLFILCDAGNNFCLNEGLESTFPGGQQGNNRPPTPLILGIFNEEKRIKRQRKILP</sequence>
<name>A0A2P5X0B4_GOSBA</name>
<evidence type="ECO:0000313" key="2">
    <source>
        <dbReference type="Proteomes" id="UP000239757"/>
    </source>
</evidence>
<accession>A0A2P5X0B4</accession>
<proteinExistence type="predicted"/>
<reference evidence="1 2" key="1">
    <citation type="submission" date="2015-01" db="EMBL/GenBank/DDBJ databases">
        <title>Genome of allotetraploid Gossypium barbadense reveals genomic plasticity and fiber elongation in cotton evolution.</title>
        <authorList>
            <person name="Chen X."/>
            <person name="Liu X."/>
            <person name="Zhao B."/>
            <person name="Zheng H."/>
            <person name="Hu Y."/>
            <person name="Lu G."/>
            <person name="Yang C."/>
            <person name="Chen J."/>
            <person name="Shan C."/>
            <person name="Zhang L."/>
            <person name="Zhou Y."/>
            <person name="Wang L."/>
            <person name="Guo W."/>
            <person name="Bai Y."/>
            <person name="Ruan J."/>
            <person name="Shangguan X."/>
            <person name="Mao Y."/>
            <person name="Jiang J."/>
            <person name="Zhu Y."/>
            <person name="Lei J."/>
            <person name="Kang H."/>
            <person name="Chen S."/>
            <person name="He X."/>
            <person name="Wang R."/>
            <person name="Wang Y."/>
            <person name="Chen J."/>
            <person name="Wang L."/>
            <person name="Yu S."/>
            <person name="Wang B."/>
            <person name="Wei J."/>
            <person name="Song S."/>
            <person name="Lu X."/>
            <person name="Gao Z."/>
            <person name="Gu W."/>
            <person name="Deng X."/>
            <person name="Ma D."/>
            <person name="Wang S."/>
            <person name="Liang W."/>
            <person name="Fang L."/>
            <person name="Cai C."/>
            <person name="Zhu X."/>
            <person name="Zhou B."/>
            <person name="Zhang Y."/>
            <person name="Chen Z."/>
            <person name="Xu S."/>
            <person name="Zhu R."/>
            <person name="Wang S."/>
            <person name="Zhang T."/>
            <person name="Zhao G."/>
        </authorList>
    </citation>
    <scope>NUCLEOTIDE SEQUENCE [LARGE SCALE GENOMIC DNA]</scope>
    <source>
        <strain evidence="2">cv. Xinhai21</strain>
        <tissue evidence="1">Leaf</tissue>
    </source>
</reference>
<dbReference type="AlphaFoldDB" id="A0A2P5X0B4"/>
<gene>
    <name evidence="1" type="ORF">GOBAR_AA23892</name>
</gene>
<dbReference type="EMBL" id="KZ665986">
    <property type="protein sequence ID" value="PPR96776.1"/>
    <property type="molecule type" value="Genomic_DNA"/>
</dbReference>
<evidence type="ECO:0000313" key="1">
    <source>
        <dbReference type="EMBL" id="PPR96776.1"/>
    </source>
</evidence>